<protein>
    <submittedName>
        <fullName evidence="2">Uncharacterized protein</fullName>
    </submittedName>
</protein>
<sequence>MSTPARVATVAFCSIASAIVGFKLVEEYEVRAVYEYVIPTKLLPIFNPNIEPDGPVDPVGDELQLQHQKREDAARAAREAQQSSTATQPPSTGPSAGADAPVARRQ</sequence>
<dbReference type="Proteomes" id="UP000008743">
    <property type="component" value="Unassembled WGS sequence"/>
</dbReference>
<feature type="compositionally biased region" description="Low complexity" evidence="1">
    <location>
        <begin position="79"/>
        <end position="88"/>
    </location>
</feature>
<evidence type="ECO:0000256" key="1">
    <source>
        <dbReference type="SAM" id="MobiDB-lite"/>
    </source>
</evidence>
<feature type="compositionally biased region" description="Basic and acidic residues" evidence="1">
    <location>
        <begin position="68"/>
        <end position="78"/>
    </location>
</feature>
<organism evidence="2 3">
    <name type="scientific">Capsaspora owczarzaki (strain ATCC 30864)</name>
    <dbReference type="NCBI Taxonomy" id="595528"/>
    <lineage>
        <taxon>Eukaryota</taxon>
        <taxon>Filasterea</taxon>
        <taxon>Capsaspora</taxon>
    </lineage>
</organism>
<dbReference type="RefSeq" id="XP_004349479.1">
    <property type="nucleotide sequence ID" value="XM_004349429.1"/>
</dbReference>
<name>A0A0D2WMY6_CAPO3</name>
<accession>A0A0D2WMY6</accession>
<dbReference type="AlphaFoldDB" id="A0A0D2WMY6"/>
<feature type="region of interest" description="Disordered" evidence="1">
    <location>
        <begin position="49"/>
        <end position="106"/>
    </location>
</feature>
<keyword evidence="3" id="KW-1185">Reference proteome</keyword>
<dbReference type="EMBL" id="KE346362">
    <property type="protein sequence ID" value="KJE91613.1"/>
    <property type="molecule type" value="Genomic_DNA"/>
</dbReference>
<evidence type="ECO:0000313" key="3">
    <source>
        <dbReference type="Proteomes" id="UP000008743"/>
    </source>
</evidence>
<proteinExistence type="predicted"/>
<evidence type="ECO:0000313" key="2">
    <source>
        <dbReference type="EMBL" id="KJE91613.1"/>
    </source>
</evidence>
<dbReference type="InParanoid" id="A0A0D2WMY6"/>
<reference evidence="3" key="1">
    <citation type="submission" date="2011-02" db="EMBL/GenBank/DDBJ databases">
        <title>The Genome Sequence of Capsaspora owczarzaki ATCC 30864.</title>
        <authorList>
            <person name="Russ C."/>
            <person name="Cuomo C."/>
            <person name="Burger G."/>
            <person name="Gray M.W."/>
            <person name="Holland P.W.H."/>
            <person name="King N."/>
            <person name="Lang F.B.F."/>
            <person name="Roger A.J."/>
            <person name="Ruiz-Trillo I."/>
            <person name="Young S.K."/>
            <person name="Zeng Q."/>
            <person name="Gargeya S."/>
            <person name="Alvarado L."/>
            <person name="Berlin A."/>
            <person name="Chapman S.B."/>
            <person name="Chen Z."/>
            <person name="Freedman E."/>
            <person name="Gellesch M."/>
            <person name="Goldberg J."/>
            <person name="Griggs A."/>
            <person name="Gujja S."/>
            <person name="Heilman E."/>
            <person name="Heiman D."/>
            <person name="Howarth C."/>
            <person name="Mehta T."/>
            <person name="Neiman D."/>
            <person name="Pearson M."/>
            <person name="Roberts A."/>
            <person name="Saif S."/>
            <person name="Shea T."/>
            <person name="Shenoy N."/>
            <person name="Sisk P."/>
            <person name="Stolte C."/>
            <person name="Sykes S."/>
            <person name="White J."/>
            <person name="Yandava C."/>
            <person name="Haas B."/>
            <person name="Nusbaum C."/>
            <person name="Birren B."/>
        </authorList>
    </citation>
    <scope>NUCLEOTIDE SEQUENCE</scope>
    <source>
        <strain evidence="3">ATCC 30864</strain>
    </source>
</reference>
<gene>
    <name evidence="2" type="ORF">CAOG_002729</name>
</gene>